<name>A0A1J9Q4E8_9EURO</name>
<dbReference type="VEuPathDB" id="FungiDB:ACJ73_05218"/>
<evidence type="ECO:0000256" key="2">
    <source>
        <dbReference type="ARBA" id="ARBA00023043"/>
    </source>
</evidence>
<dbReference type="PROSITE" id="PS50297">
    <property type="entry name" value="ANK_REP_REGION"/>
    <property type="match status" value="3"/>
</dbReference>
<evidence type="ECO:0000313" key="4">
    <source>
        <dbReference type="EMBL" id="OJD23425.1"/>
    </source>
</evidence>
<dbReference type="STRING" id="1658174.A0A1J9Q4E8"/>
<dbReference type="Pfam" id="PF12796">
    <property type="entry name" value="Ank_2"/>
    <property type="match status" value="1"/>
</dbReference>
<dbReference type="InterPro" id="IPR036770">
    <property type="entry name" value="Ankyrin_rpt-contain_sf"/>
</dbReference>
<protein>
    <recommendedName>
        <fullName evidence="6">F-box domain-containing protein</fullName>
    </recommendedName>
</protein>
<evidence type="ECO:0000256" key="1">
    <source>
        <dbReference type="ARBA" id="ARBA00022737"/>
    </source>
</evidence>
<organism evidence="4 5">
    <name type="scientific">Blastomyces percursus</name>
    <dbReference type="NCBI Taxonomy" id="1658174"/>
    <lineage>
        <taxon>Eukaryota</taxon>
        <taxon>Fungi</taxon>
        <taxon>Dikarya</taxon>
        <taxon>Ascomycota</taxon>
        <taxon>Pezizomycotina</taxon>
        <taxon>Eurotiomycetes</taxon>
        <taxon>Eurotiomycetidae</taxon>
        <taxon>Onygenales</taxon>
        <taxon>Ajellomycetaceae</taxon>
        <taxon>Blastomyces</taxon>
    </lineage>
</organism>
<feature type="repeat" description="ANK" evidence="3">
    <location>
        <begin position="220"/>
        <end position="252"/>
    </location>
</feature>
<comment type="caution">
    <text evidence="4">The sequence shown here is derived from an EMBL/GenBank/DDBJ whole genome shotgun (WGS) entry which is preliminary data.</text>
</comment>
<keyword evidence="2 3" id="KW-0040">ANK repeat</keyword>
<dbReference type="EMBL" id="LGTZ01000797">
    <property type="protein sequence ID" value="OJD23425.1"/>
    <property type="molecule type" value="Genomic_DNA"/>
</dbReference>
<keyword evidence="1" id="KW-0677">Repeat</keyword>
<dbReference type="OrthoDB" id="366390at2759"/>
<feature type="repeat" description="ANK" evidence="3">
    <location>
        <begin position="253"/>
        <end position="284"/>
    </location>
</feature>
<dbReference type="CDD" id="cd09917">
    <property type="entry name" value="F-box_SF"/>
    <property type="match status" value="1"/>
</dbReference>
<proteinExistence type="predicted"/>
<dbReference type="PROSITE" id="PS50088">
    <property type="entry name" value="ANK_REPEAT"/>
    <property type="match status" value="3"/>
</dbReference>
<dbReference type="PANTHER" id="PTHR24180">
    <property type="entry name" value="CYCLIN-DEPENDENT KINASE INHIBITOR 2C-RELATED"/>
    <property type="match status" value="1"/>
</dbReference>
<keyword evidence="5" id="KW-1185">Reference proteome</keyword>
<dbReference type="InterPro" id="IPR051637">
    <property type="entry name" value="Ank_repeat_dom-contain_49"/>
</dbReference>
<evidence type="ECO:0000256" key="3">
    <source>
        <dbReference type="PROSITE-ProRule" id="PRU00023"/>
    </source>
</evidence>
<evidence type="ECO:0000313" key="5">
    <source>
        <dbReference type="Proteomes" id="UP000242791"/>
    </source>
</evidence>
<dbReference type="SUPFAM" id="SSF48403">
    <property type="entry name" value="Ankyrin repeat"/>
    <property type="match status" value="1"/>
</dbReference>
<dbReference type="Gene3D" id="1.25.40.20">
    <property type="entry name" value="Ankyrin repeat-containing domain"/>
    <property type="match status" value="2"/>
</dbReference>
<dbReference type="InterPro" id="IPR002110">
    <property type="entry name" value="Ankyrin_rpt"/>
</dbReference>
<reference evidence="4 5" key="1">
    <citation type="submission" date="2015-08" db="EMBL/GenBank/DDBJ databases">
        <title>Emmonsia species relationships and genome sequence.</title>
        <authorList>
            <person name="Cuomo C.A."/>
            <person name="Schwartz I.S."/>
            <person name="Kenyon C."/>
            <person name="De Hoog G.S."/>
            <person name="Govender N.P."/>
            <person name="Botha A."/>
            <person name="Moreno L."/>
            <person name="De Vries M."/>
            <person name="Munoz J.F."/>
            <person name="Stielow J.B."/>
        </authorList>
    </citation>
    <scope>NUCLEOTIDE SEQUENCE [LARGE SCALE GENOMIC DNA]</scope>
    <source>
        <strain evidence="4 5">EI222</strain>
    </source>
</reference>
<dbReference type="AlphaFoldDB" id="A0A1J9Q4E8"/>
<dbReference type="Proteomes" id="UP000242791">
    <property type="component" value="Unassembled WGS sequence"/>
</dbReference>
<dbReference type="PANTHER" id="PTHR24180:SF45">
    <property type="entry name" value="POLY [ADP-RIBOSE] POLYMERASE TANKYRASE"/>
    <property type="match status" value="1"/>
</dbReference>
<dbReference type="SMART" id="SM00248">
    <property type="entry name" value="ANK"/>
    <property type="match status" value="4"/>
</dbReference>
<feature type="repeat" description="ANK" evidence="3">
    <location>
        <begin position="52"/>
        <end position="79"/>
    </location>
</feature>
<accession>A0A1J9Q4E8</accession>
<sequence length="362" mass="41382">MTLFGCPPEILLLINQNLKPKDLLSFMRTCRGAHQISVHQLHQLAPTHRLSHGETVLAWAVQTKQENLFKQLLKKGADIRSPLLLEMLVNKDNAELIKLLFDIRKNEMLSESMALNVEEAMTDAIKSGRVDIVRLFVQYGTAIKRPHLEKTLGGRLQSEDILQLTRIFITAPSFKETCPDAIGMVIFCLHGYPHRPLIRTFLFRWLLKAGFDPSYQEGGLCRTALHVAISCNLPEVFRLLLKAGADIAMRDTDGRTALHYAVNYNFPCIHQLIEAGADVDARDNDGLTPLDLAREENPGVMHLNRRRYSEEFVALCEENREDRAIEAEWEKSTGSDRERLRRFRDSLADELGDRFKDQMKMF</sequence>
<evidence type="ECO:0008006" key="6">
    <source>
        <dbReference type="Google" id="ProtNLM"/>
    </source>
</evidence>
<gene>
    <name evidence="4" type="ORF">ACJ73_05218</name>
</gene>